<dbReference type="InterPro" id="IPR003594">
    <property type="entry name" value="HATPase_dom"/>
</dbReference>
<gene>
    <name evidence="18" type="ORF">GCM10010916_12130</name>
</gene>
<dbReference type="AlphaFoldDB" id="A0A917FRF4"/>
<comment type="caution">
    <text evidence="18">The sequence shown here is derived from an EMBL/GenBank/DDBJ whole genome shotgun (WGS) entry which is preliminary data.</text>
</comment>
<accession>A0A917FRF4</accession>
<keyword evidence="10" id="KW-0067">ATP-binding</keyword>
<dbReference type="InterPro" id="IPR003661">
    <property type="entry name" value="HisK_dim/P_dom"/>
</dbReference>
<dbReference type="SMART" id="SM00388">
    <property type="entry name" value="HisKA"/>
    <property type="match status" value="1"/>
</dbReference>
<dbReference type="CDD" id="cd00082">
    <property type="entry name" value="HisKA"/>
    <property type="match status" value="1"/>
</dbReference>
<evidence type="ECO:0000256" key="7">
    <source>
        <dbReference type="ARBA" id="ARBA00022692"/>
    </source>
</evidence>
<keyword evidence="11 15" id="KW-1133">Transmembrane helix</keyword>
<dbReference type="Gene3D" id="6.10.340.10">
    <property type="match status" value="1"/>
</dbReference>
<evidence type="ECO:0000256" key="6">
    <source>
        <dbReference type="ARBA" id="ARBA00022679"/>
    </source>
</evidence>
<protein>
    <recommendedName>
        <fullName evidence="3">histidine kinase</fullName>
        <ecNumber evidence="3">2.7.13.3</ecNumber>
    </recommendedName>
</protein>
<dbReference type="SUPFAM" id="SSF55874">
    <property type="entry name" value="ATPase domain of HSP90 chaperone/DNA topoisomerase II/histidine kinase"/>
    <property type="match status" value="1"/>
</dbReference>
<keyword evidence="5" id="KW-0597">Phosphoprotein</keyword>
<feature type="domain" description="Histidine kinase" evidence="16">
    <location>
        <begin position="270"/>
        <end position="485"/>
    </location>
</feature>
<dbReference type="GO" id="GO:0005524">
    <property type="term" value="F:ATP binding"/>
    <property type="evidence" value="ECO:0007669"/>
    <property type="project" value="UniProtKB-KW"/>
</dbReference>
<dbReference type="Gene3D" id="1.10.287.130">
    <property type="match status" value="1"/>
</dbReference>
<dbReference type="EC" id="2.7.13.3" evidence="3"/>
<reference evidence="18" key="1">
    <citation type="journal article" date="2014" name="Int. J. Syst. Evol. Microbiol.">
        <title>Complete genome sequence of Corynebacterium casei LMG S-19264T (=DSM 44701T), isolated from a smear-ripened cheese.</title>
        <authorList>
            <consortium name="US DOE Joint Genome Institute (JGI-PGF)"/>
            <person name="Walter F."/>
            <person name="Albersmeier A."/>
            <person name="Kalinowski J."/>
            <person name="Ruckert C."/>
        </authorList>
    </citation>
    <scope>NUCLEOTIDE SEQUENCE</scope>
    <source>
        <strain evidence="18">CGMCC 1.12987</strain>
    </source>
</reference>
<proteinExistence type="predicted"/>
<dbReference type="FunFam" id="1.10.287.130:FF:000001">
    <property type="entry name" value="Two-component sensor histidine kinase"/>
    <property type="match status" value="1"/>
</dbReference>
<evidence type="ECO:0000256" key="3">
    <source>
        <dbReference type="ARBA" id="ARBA00012438"/>
    </source>
</evidence>
<dbReference type="CDD" id="cd00075">
    <property type="entry name" value="HATPase"/>
    <property type="match status" value="1"/>
</dbReference>
<keyword evidence="12" id="KW-0902">Two-component regulatory system</keyword>
<dbReference type="Gene3D" id="3.30.565.10">
    <property type="entry name" value="Histidine kinase-like ATPase, C-terminal domain"/>
    <property type="match status" value="1"/>
</dbReference>
<dbReference type="Pfam" id="PF00512">
    <property type="entry name" value="HisKA"/>
    <property type="match status" value="1"/>
</dbReference>
<dbReference type="PANTHER" id="PTHR45528:SF1">
    <property type="entry name" value="SENSOR HISTIDINE KINASE CPXA"/>
    <property type="match status" value="1"/>
</dbReference>
<evidence type="ECO:0000313" key="19">
    <source>
        <dbReference type="Proteomes" id="UP000644756"/>
    </source>
</evidence>
<dbReference type="FunFam" id="3.30.565.10:FF:000006">
    <property type="entry name" value="Sensor histidine kinase WalK"/>
    <property type="match status" value="1"/>
</dbReference>
<dbReference type="InterPro" id="IPR050398">
    <property type="entry name" value="HssS/ArlS-like"/>
</dbReference>
<dbReference type="InterPro" id="IPR005467">
    <property type="entry name" value="His_kinase_dom"/>
</dbReference>
<evidence type="ECO:0000256" key="13">
    <source>
        <dbReference type="ARBA" id="ARBA00023136"/>
    </source>
</evidence>
<dbReference type="EMBL" id="BMGR01000003">
    <property type="protein sequence ID" value="GGF96469.1"/>
    <property type="molecule type" value="Genomic_DNA"/>
</dbReference>
<evidence type="ECO:0000259" key="17">
    <source>
        <dbReference type="PROSITE" id="PS50885"/>
    </source>
</evidence>
<dbReference type="PRINTS" id="PR00344">
    <property type="entry name" value="BCTRLSENSOR"/>
</dbReference>
<evidence type="ECO:0000256" key="12">
    <source>
        <dbReference type="ARBA" id="ARBA00023012"/>
    </source>
</evidence>
<organism evidence="18 19">
    <name type="scientific">Paenibacillus abyssi</name>
    <dbReference type="NCBI Taxonomy" id="1340531"/>
    <lineage>
        <taxon>Bacteria</taxon>
        <taxon>Bacillati</taxon>
        <taxon>Bacillota</taxon>
        <taxon>Bacilli</taxon>
        <taxon>Bacillales</taxon>
        <taxon>Paenibacillaceae</taxon>
        <taxon>Paenibacillus</taxon>
    </lineage>
</organism>
<keyword evidence="13 15" id="KW-0472">Membrane</keyword>
<dbReference type="GO" id="GO:0000155">
    <property type="term" value="F:phosphorelay sensor kinase activity"/>
    <property type="evidence" value="ECO:0007669"/>
    <property type="project" value="InterPro"/>
</dbReference>
<feature type="domain" description="HAMP" evidence="17">
    <location>
        <begin position="189"/>
        <end position="241"/>
    </location>
</feature>
<evidence type="ECO:0000256" key="11">
    <source>
        <dbReference type="ARBA" id="ARBA00022989"/>
    </source>
</evidence>
<keyword evidence="4" id="KW-1003">Cell membrane</keyword>
<evidence type="ECO:0000256" key="4">
    <source>
        <dbReference type="ARBA" id="ARBA00022475"/>
    </source>
</evidence>
<evidence type="ECO:0000256" key="14">
    <source>
        <dbReference type="SAM" id="Coils"/>
    </source>
</evidence>
<dbReference type="Pfam" id="PF02518">
    <property type="entry name" value="HATPase_c"/>
    <property type="match status" value="1"/>
</dbReference>
<evidence type="ECO:0000256" key="1">
    <source>
        <dbReference type="ARBA" id="ARBA00000085"/>
    </source>
</evidence>
<reference evidence="18" key="2">
    <citation type="submission" date="2020-09" db="EMBL/GenBank/DDBJ databases">
        <authorList>
            <person name="Sun Q."/>
            <person name="Zhou Y."/>
        </authorList>
    </citation>
    <scope>NUCLEOTIDE SEQUENCE</scope>
    <source>
        <strain evidence="18">CGMCC 1.12987</strain>
    </source>
</reference>
<dbReference type="PROSITE" id="PS50109">
    <property type="entry name" value="HIS_KIN"/>
    <property type="match status" value="1"/>
</dbReference>
<evidence type="ECO:0000256" key="9">
    <source>
        <dbReference type="ARBA" id="ARBA00022777"/>
    </source>
</evidence>
<dbReference type="SUPFAM" id="SSF47384">
    <property type="entry name" value="Homodimeric domain of signal transducing histidine kinase"/>
    <property type="match status" value="1"/>
</dbReference>
<feature type="coiled-coil region" evidence="14">
    <location>
        <begin position="240"/>
        <end position="270"/>
    </location>
</feature>
<dbReference type="Proteomes" id="UP000644756">
    <property type="component" value="Unassembled WGS sequence"/>
</dbReference>
<keyword evidence="8" id="KW-0547">Nucleotide-binding</keyword>
<keyword evidence="6" id="KW-0808">Transferase</keyword>
<evidence type="ECO:0000256" key="10">
    <source>
        <dbReference type="ARBA" id="ARBA00022840"/>
    </source>
</evidence>
<dbReference type="InterPro" id="IPR036097">
    <property type="entry name" value="HisK_dim/P_sf"/>
</dbReference>
<evidence type="ECO:0000256" key="15">
    <source>
        <dbReference type="SAM" id="Phobius"/>
    </source>
</evidence>
<keyword evidence="7 15" id="KW-0812">Transmembrane</keyword>
<feature type="transmembrane region" description="Helical" evidence="15">
    <location>
        <begin position="168"/>
        <end position="188"/>
    </location>
</feature>
<comment type="catalytic activity">
    <reaction evidence="1">
        <text>ATP + protein L-histidine = ADP + protein N-phospho-L-histidine.</text>
        <dbReference type="EC" id="2.7.13.3"/>
    </reaction>
</comment>
<dbReference type="SMART" id="SM00387">
    <property type="entry name" value="HATPase_c"/>
    <property type="match status" value="1"/>
</dbReference>
<evidence type="ECO:0000256" key="5">
    <source>
        <dbReference type="ARBA" id="ARBA00022553"/>
    </source>
</evidence>
<name>A0A917FRF4_9BACL</name>
<evidence type="ECO:0000256" key="8">
    <source>
        <dbReference type="ARBA" id="ARBA00022741"/>
    </source>
</evidence>
<evidence type="ECO:0000259" key="16">
    <source>
        <dbReference type="PROSITE" id="PS50109"/>
    </source>
</evidence>
<dbReference type="CDD" id="cd06225">
    <property type="entry name" value="HAMP"/>
    <property type="match status" value="1"/>
</dbReference>
<dbReference type="InterPro" id="IPR004358">
    <property type="entry name" value="Sig_transdc_His_kin-like_C"/>
</dbReference>
<dbReference type="RefSeq" id="WP_188529949.1">
    <property type="nucleotide sequence ID" value="NZ_BMGR01000003.1"/>
</dbReference>
<keyword evidence="14" id="KW-0175">Coiled coil</keyword>
<dbReference type="GO" id="GO:0005886">
    <property type="term" value="C:plasma membrane"/>
    <property type="evidence" value="ECO:0007669"/>
    <property type="project" value="UniProtKB-SubCell"/>
</dbReference>
<sequence length="496" mass="56160">MKISIKLKLSIVLAGLLIATVGVLSQLVLQGIERNQRLAVENELAKHSEIANLRARQTYLMYERVEDRIFLQRRGQELAMDISRLSGLTVIIYNAEGREVGNSLQLIEMPSVEDTLSYALQGKTAYQISGESLVYMAPLYGSSGQIGVVQFHYSLKSNQAFYQAIERLFLTAGLVVLVAGFLLGYVYFHRFAAVIYKLRNAAESIRQGSFLKQQPIKRGDELGELSQGIFYMSREMEHHIKAMEDEQRKLKLAIEKLQALEQQQKQFIGNISHEFKTPLTSIKAYVDLLDMYRDDPKLIEEAHMNIGKETERLHEMVEKVLQLSALEKYDFEMQPEPVEIKELLLDICGRMRGKAAKFGLGLEISLEPAVLWADRESLMHIFINVIDNAIKYNVPDGHIKVQSEVDSGRVRIQVIDTGIGIPEEVRDKIFEPFFTVNKDRSRGSGGTGLGLSLVKRLVEKQRGELTIHSGDQQGTIFMITFPIDAEKFTTSKQAEM</sequence>
<keyword evidence="9" id="KW-0418">Kinase</keyword>
<evidence type="ECO:0000256" key="2">
    <source>
        <dbReference type="ARBA" id="ARBA00004651"/>
    </source>
</evidence>
<keyword evidence="19" id="KW-1185">Reference proteome</keyword>
<dbReference type="PANTHER" id="PTHR45528">
    <property type="entry name" value="SENSOR HISTIDINE KINASE CPXA"/>
    <property type="match status" value="1"/>
</dbReference>
<evidence type="ECO:0000313" key="18">
    <source>
        <dbReference type="EMBL" id="GGF96469.1"/>
    </source>
</evidence>
<comment type="subcellular location">
    <subcellularLocation>
        <location evidence="2">Cell membrane</location>
        <topology evidence="2">Multi-pass membrane protein</topology>
    </subcellularLocation>
</comment>
<dbReference type="PROSITE" id="PS50885">
    <property type="entry name" value="HAMP"/>
    <property type="match status" value="1"/>
</dbReference>
<dbReference type="InterPro" id="IPR003660">
    <property type="entry name" value="HAMP_dom"/>
</dbReference>
<dbReference type="InterPro" id="IPR036890">
    <property type="entry name" value="HATPase_C_sf"/>
</dbReference>